<feature type="region of interest" description="Disordered" evidence="1">
    <location>
        <begin position="135"/>
        <end position="174"/>
    </location>
</feature>
<dbReference type="Proteomes" id="UP000515123">
    <property type="component" value="Linkage group 7"/>
</dbReference>
<dbReference type="GeneID" id="109712385"/>
<proteinExistence type="predicted"/>
<keyword evidence="3" id="KW-1185">Reference proteome</keyword>
<feature type="compositionally biased region" description="Pro residues" evidence="1">
    <location>
        <begin position="84"/>
        <end position="95"/>
    </location>
</feature>
<keyword evidence="2" id="KW-1133">Transmembrane helix</keyword>
<evidence type="ECO:0000256" key="2">
    <source>
        <dbReference type="SAM" id="Phobius"/>
    </source>
</evidence>
<feature type="region of interest" description="Disordered" evidence="1">
    <location>
        <begin position="84"/>
        <end position="107"/>
    </location>
</feature>
<evidence type="ECO:0000313" key="4">
    <source>
        <dbReference type="RefSeq" id="XP_020091524.1"/>
    </source>
</evidence>
<accession>A0A6P5F6C1</accession>
<name>A0A6P5F6C1_ANACO</name>
<reference evidence="3" key="1">
    <citation type="journal article" date="2015" name="Nat. Genet.">
        <title>The pineapple genome and the evolution of CAM photosynthesis.</title>
        <authorList>
            <person name="Ming R."/>
            <person name="VanBuren R."/>
            <person name="Wai C.M."/>
            <person name="Tang H."/>
            <person name="Schatz M.C."/>
            <person name="Bowers J.E."/>
            <person name="Lyons E."/>
            <person name="Wang M.L."/>
            <person name="Chen J."/>
            <person name="Biggers E."/>
            <person name="Zhang J."/>
            <person name="Huang L."/>
            <person name="Zhang L."/>
            <person name="Miao W."/>
            <person name="Zhang J."/>
            <person name="Ye Z."/>
            <person name="Miao C."/>
            <person name="Lin Z."/>
            <person name="Wang H."/>
            <person name="Zhou H."/>
            <person name="Yim W.C."/>
            <person name="Priest H.D."/>
            <person name="Zheng C."/>
            <person name="Woodhouse M."/>
            <person name="Edger P.P."/>
            <person name="Guyot R."/>
            <person name="Guo H.B."/>
            <person name="Guo H."/>
            <person name="Zheng G."/>
            <person name="Singh R."/>
            <person name="Sharma A."/>
            <person name="Min X."/>
            <person name="Zheng Y."/>
            <person name="Lee H."/>
            <person name="Gurtowski J."/>
            <person name="Sedlazeck F.J."/>
            <person name="Harkess A."/>
            <person name="McKain M.R."/>
            <person name="Liao Z."/>
            <person name="Fang J."/>
            <person name="Liu J."/>
            <person name="Zhang X."/>
            <person name="Zhang Q."/>
            <person name="Hu W."/>
            <person name="Qin Y."/>
            <person name="Wang K."/>
            <person name="Chen L.Y."/>
            <person name="Shirley N."/>
            <person name="Lin Y.R."/>
            <person name="Liu L.Y."/>
            <person name="Hernandez A.G."/>
            <person name="Wright C.L."/>
            <person name="Bulone V."/>
            <person name="Tuskan G.A."/>
            <person name="Heath K."/>
            <person name="Zee F."/>
            <person name="Moore P.H."/>
            <person name="Sunkar R."/>
            <person name="Leebens-Mack J.H."/>
            <person name="Mockler T."/>
            <person name="Bennetzen J.L."/>
            <person name="Freeling M."/>
            <person name="Sankoff D."/>
            <person name="Paterson A.H."/>
            <person name="Zhu X."/>
            <person name="Yang X."/>
            <person name="Smith J.A."/>
            <person name="Cushman J.C."/>
            <person name="Paull R.E."/>
            <person name="Yu Q."/>
        </authorList>
    </citation>
    <scope>NUCLEOTIDE SEQUENCE [LARGE SCALE GENOMIC DNA]</scope>
    <source>
        <strain evidence="3">cv. F153</strain>
    </source>
</reference>
<reference evidence="4" key="2">
    <citation type="submission" date="2025-08" db="UniProtKB">
        <authorList>
            <consortium name="RefSeq"/>
        </authorList>
    </citation>
    <scope>IDENTIFICATION</scope>
    <source>
        <tissue evidence="4">Leaf</tissue>
    </source>
</reference>
<evidence type="ECO:0000313" key="3">
    <source>
        <dbReference type="Proteomes" id="UP000515123"/>
    </source>
</evidence>
<dbReference type="PANTHER" id="PTHR37746">
    <property type="entry name" value="TRANSMEMBRANE PROTEIN"/>
    <property type="match status" value="1"/>
</dbReference>
<gene>
    <name evidence="4" type="primary">LOC109712385</name>
</gene>
<feature type="transmembrane region" description="Helical" evidence="2">
    <location>
        <begin position="61"/>
        <end position="81"/>
    </location>
</feature>
<feature type="transmembrane region" description="Helical" evidence="2">
    <location>
        <begin position="34"/>
        <end position="54"/>
    </location>
</feature>
<sequence>MVIVTFRPPLPLSLSLSLRGCVKMETQQWSLSSLYSHPLFATLVSLVLLVVLYVPRPLLPLLFSPVLLSSFLLLFALLRLGPEPPEPTSPPPPKPTSETHVGAAETHKNPTFRGEFVEWGRRGGPLEVIYEEYEEGAENGEEGTDSESESESSRGSAAEEEEEEEERAWWDSGVKPCLDWWEEESDGLIEIAIEEENLIEIDISAGR</sequence>
<organism evidence="3 4">
    <name type="scientific">Ananas comosus</name>
    <name type="common">Pineapple</name>
    <name type="synonym">Ananas ananas</name>
    <dbReference type="NCBI Taxonomy" id="4615"/>
    <lineage>
        <taxon>Eukaryota</taxon>
        <taxon>Viridiplantae</taxon>
        <taxon>Streptophyta</taxon>
        <taxon>Embryophyta</taxon>
        <taxon>Tracheophyta</taxon>
        <taxon>Spermatophyta</taxon>
        <taxon>Magnoliopsida</taxon>
        <taxon>Liliopsida</taxon>
        <taxon>Poales</taxon>
        <taxon>Bromeliaceae</taxon>
        <taxon>Bromelioideae</taxon>
        <taxon>Ananas</taxon>
    </lineage>
</organism>
<keyword evidence="2" id="KW-0472">Membrane</keyword>
<dbReference type="PANTHER" id="PTHR37746:SF1">
    <property type="entry name" value="TRANSMEMBRANE PROTEIN"/>
    <property type="match status" value="1"/>
</dbReference>
<protein>
    <submittedName>
        <fullName evidence="4">Uncharacterized protein LOC109712385</fullName>
    </submittedName>
</protein>
<feature type="compositionally biased region" description="Acidic residues" evidence="1">
    <location>
        <begin position="135"/>
        <end position="150"/>
    </location>
</feature>
<dbReference type="RefSeq" id="XP_020091524.1">
    <property type="nucleotide sequence ID" value="XM_020235935.1"/>
</dbReference>
<evidence type="ECO:0000256" key="1">
    <source>
        <dbReference type="SAM" id="MobiDB-lite"/>
    </source>
</evidence>
<dbReference type="AlphaFoldDB" id="A0A6P5F6C1"/>
<keyword evidence="2" id="KW-0812">Transmembrane</keyword>